<proteinExistence type="predicted"/>
<keyword evidence="3" id="KW-1185">Reference proteome</keyword>
<evidence type="ECO:0000313" key="3">
    <source>
        <dbReference type="Proteomes" id="UP001302316"/>
    </source>
</evidence>
<feature type="domain" description="CBS" evidence="1">
    <location>
        <begin position="8"/>
        <end position="40"/>
    </location>
</feature>
<sequence length="62" mass="6596">MKTGQACIRSVVCIDQEASIREAARLMREHHVGDLVILGSGRGRSPAAGLTGRKDTGEACRC</sequence>
<evidence type="ECO:0000313" key="2">
    <source>
        <dbReference type="EMBL" id="MEA5445618.1"/>
    </source>
</evidence>
<protein>
    <submittedName>
        <fullName evidence="2">CBS domain-containing protein</fullName>
    </submittedName>
</protein>
<accession>A0AAP6MKD7</accession>
<dbReference type="AlphaFoldDB" id="A0AAP6MKD7"/>
<gene>
    <name evidence="2" type="ORF">VCB98_07295</name>
</gene>
<dbReference type="Pfam" id="PF00571">
    <property type="entry name" value="CBS"/>
    <property type="match status" value="1"/>
</dbReference>
<reference evidence="2 3" key="1">
    <citation type="submission" date="2023-12" db="EMBL/GenBank/DDBJ databases">
        <title>Whole-genome sequencing of halo(alkali)philic microorganisms from hypersaline lakes.</title>
        <authorList>
            <person name="Sorokin D.Y."/>
            <person name="Merkel A.Y."/>
            <person name="Messina E."/>
            <person name="Yakimov M."/>
        </authorList>
    </citation>
    <scope>NUCLEOTIDE SEQUENCE [LARGE SCALE GENOMIC DNA]</scope>
    <source>
        <strain evidence="2 3">AB-CW1</strain>
    </source>
</reference>
<dbReference type="Proteomes" id="UP001302316">
    <property type="component" value="Unassembled WGS sequence"/>
</dbReference>
<dbReference type="InterPro" id="IPR000644">
    <property type="entry name" value="CBS_dom"/>
</dbReference>
<dbReference type="InterPro" id="IPR046342">
    <property type="entry name" value="CBS_dom_sf"/>
</dbReference>
<dbReference type="RefSeq" id="WP_346051254.1">
    <property type="nucleotide sequence ID" value="NZ_JAYGII010000012.1"/>
</dbReference>
<dbReference type="SUPFAM" id="SSF54631">
    <property type="entry name" value="CBS-domain pair"/>
    <property type="match status" value="1"/>
</dbReference>
<dbReference type="EMBL" id="JAYGII010000012">
    <property type="protein sequence ID" value="MEA5445618.1"/>
    <property type="molecule type" value="Genomic_DNA"/>
</dbReference>
<evidence type="ECO:0000259" key="1">
    <source>
        <dbReference type="Pfam" id="PF00571"/>
    </source>
</evidence>
<dbReference type="Gene3D" id="3.10.580.10">
    <property type="entry name" value="CBS-domain"/>
    <property type="match status" value="1"/>
</dbReference>
<comment type="caution">
    <text evidence="2">The sequence shown here is derived from an EMBL/GenBank/DDBJ whole genome shotgun (WGS) entry which is preliminary data.</text>
</comment>
<organism evidence="2 3">
    <name type="scientific">Natronospira elongata</name>
    <dbReference type="NCBI Taxonomy" id="3110268"/>
    <lineage>
        <taxon>Bacteria</taxon>
        <taxon>Pseudomonadati</taxon>
        <taxon>Pseudomonadota</taxon>
        <taxon>Gammaproteobacteria</taxon>
        <taxon>Natronospirales</taxon>
        <taxon>Natronospiraceae</taxon>
        <taxon>Natronospira</taxon>
    </lineage>
</organism>
<name>A0AAP6MKD7_9GAMM</name>